<keyword evidence="2" id="KW-0812">Transmembrane</keyword>
<dbReference type="GO" id="GO:0016192">
    <property type="term" value="P:vesicle-mediated transport"/>
    <property type="evidence" value="ECO:0007669"/>
    <property type="project" value="InterPro"/>
</dbReference>
<dbReference type="SUPFAM" id="SSF58038">
    <property type="entry name" value="SNARE fusion complex"/>
    <property type="match status" value="1"/>
</dbReference>
<dbReference type="InterPro" id="IPR016444">
    <property type="entry name" value="Synaptobrevin/VAMP"/>
</dbReference>
<dbReference type="InterPro" id="IPR042855">
    <property type="entry name" value="V_SNARE_CC"/>
</dbReference>
<dbReference type="PANTHER" id="PTHR45701">
    <property type="entry name" value="SYNAPTOBREVIN FAMILY MEMBER"/>
    <property type="match status" value="1"/>
</dbReference>
<name>A0A9K3D2R9_9EUKA</name>
<dbReference type="OrthoDB" id="10042941at2759"/>
<accession>A0A9K3D2R9</accession>
<dbReference type="AlphaFoldDB" id="A0A9K3D2R9"/>
<evidence type="ECO:0000313" key="5">
    <source>
        <dbReference type="Proteomes" id="UP000265618"/>
    </source>
</evidence>
<keyword evidence="1" id="KW-0175">Coiled coil</keyword>
<evidence type="ECO:0000259" key="3">
    <source>
        <dbReference type="PROSITE" id="PS50892"/>
    </source>
</evidence>
<dbReference type="PROSITE" id="PS50892">
    <property type="entry name" value="V_SNARE"/>
    <property type="match status" value="1"/>
</dbReference>
<keyword evidence="2" id="KW-1133">Transmembrane helix</keyword>
<evidence type="ECO:0000256" key="1">
    <source>
        <dbReference type="PROSITE-ProRule" id="PRU00290"/>
    </source>
</evidence>
<proteinExistence type="predicted"/>
<evidence type="ECO:0000256" key="2">
    <source>
        <dbReference type="SAM" id="Phobius"/>
    </source>
</evidence>
<keyword evidence="2" id="KW-0472">Membrane</keyword>
<dbReference type="PRINTS" id="PR00219">
    <property type="entry name" value="SYNAPTOBREVN"/>
</dbReference>
<evidence type="ECO:0000313" key="4">
    <source>
        <dbReference type="EMBL" id="GIQ86798.1"/>
    </source>
</evidence>
<reference evidence="4 5" key="1">
    <citation type="journal article" date="2018" name="PLoS ONE">
        <title>The draft genome of Kipferlia bialata reveals reductive genome evolution in fornicate parasites.</title>
        <authorList>
            <person name="Tanifuji G."/>
            <person name="Takabayashi S."/>
            <person name="Kume K."/>
            <person name="Takagi M."/>
            <person name="Nakayama T."/>
            <person name="Kamikawa R."/>
            <person name="Inagaki Y."/>
            <person name="Hashimoto T."/>
        </authorList>
    </citation>
    <scope>NUCLEOTIDE SEQUENCE [LARGE SCALE GENOMIC DNA]</scope>
    <source>
        <strain evidence="4">NY0173</strain>
    </source>
</reference>
<dbReference type="EMBL" id="BDIP01002770">
    <property type="protein sequence ID" value="GIQ86798.1"/>
    <property type="molecule type" value="Genomic_DNA"/>
</dbReference>
<feature type="domain" description="V-SNARE coiled-coil homology" evidence="3">
    <location>
        <begin position="140"/>
        <end position="200"/>
    </location>
</feature>
<protein>
    <recommendedName>
        <fullName evidence="3">V-SNARE coiled-coil homology domain-containing protein</fullName>
    </recommendedName>
</protein>
<organism evidence="4 5">
    <name type="scientific">Kipferlia bialata</name>
    <dbReference type="NCBI Taxonomy" id="797122"/>
    <lineage>
        <taxon>Eukaryota</taxon>
        <taxon>Metamonada</taxon>
        <taxon>Carpediemonas-like organisms</taxon>
        <taxon>Kipferlia</taxon>
    </lineage>
</organism>
<dbReference type="CDD" id="cd15843">
    <property type="entry name" value="R-SNARE"/>
    <property type="match status" value="1"/>
</dbReference>
<gene>
    <name evidence="4" type="ORF">KIPB_008719</name>
</gene>
<keyword evidence="5" id="KW-1185">Reference proteome</keyword>
<dbReference type="Gene3D" id="1.20.5.110">
    <property type="match status" value="1"/>
</dbReference>
<dbReference type="Proteomes" id="UP000265618">
    <property type="component" value="Unassembled WGS sequence"/>
</dbReference>
<dbReference type="InterPro" id="IPR001388">
    <property type="entry name" value="Synaptobrevin-like"/>
</dbReference>
<comment type="caution">
    <text evidence="4">The sequence shown here is derived from an EMBL/GenBank/DDBJ whole genome shotgun (WGS) entry which is preliminary data.</text>
</comment>
<feature type="transmembrane region" description="Helical" evidence="2">
    <location>
        <begin position="204"/>
        <end position="225"/>
    </location>
</feature>
<sequence length="227" mass="25630">MSQVTSVFSYVAIFPVESSRSDIIEFSEGPSNARAKSAFRQRLYQDILPKSSVTQPIQEYLFGDTHFFLSRDSNAGYYYFIAVKDLHEKQYALEFLQILQERCAPALSTGYQKPPRDVSALIQESVKEARSNAENGVTAKLKTAHAHINTALDQMSQNVNQLLERGQKCTELVNEAEVLKANSQKFHTQSTGLKTQMCRKNAKMTIMLVLIVLLILFIIYMAFFAGN</sequence>
<dbReference type="GO" id="GO:0016020">
    <property type="term" value="C:membrane"/>
    <property type="evidence" value="ECO:0007669"/>
    <property type="project" value="InterPro"/>
</dbReference>
<dbReference type="Pfam" id="PF00957">
    <property type="entry name" value="Synaptobrevin"/>
    <property type="match status" value="1"/>
</dbReference>